<dbReference type="GO" id="GO:0004822">
    <property type="term" value="F:isoleucine-tRNA ligase activity"/>
    <property type="evidence" value="ECO:0007669"/>
    <property type="project" value="InterPro"/>
</dbReference>
<dbReference type="InterPro" id="IPR023586">
    <property type="entry name" value="Ile-tRNA-ligase_type2"/>
</dbReference>
<dbReference type="PANTHER" id="PTHR42780">
    <property type="entry name" value="SOLEUCYL-TRNA SYNTHETASE"/>
    <property type="match status" value="1"/>
</dbReference>
<dbReference type="GO" id="GO:0006428">
    <property type="term" value="P:isoleucyl-tRNA aminoacylation"/>
    <property type="evidence" value="ECO:0007669"/>
    <property type="project" value="TreeGrafter"/>
</dbReference>
<evidence type="ECO:0008006" key="3">
    <source>
        <dbReference type="Google" id="ProtNLM"/>
    </source>
</evidence>
<proteinExistence type="predicted"/>
<protein>
    <recommendedName>
        <fullName evidence="3">Isoleucyl-tRNA synthetase</fullName>
    </recommendedName>
</protein>
<dbReference type="Proteomes" id="UP000593577">
    <property type="component" value="Unassembled WGS sequence"/>
</dbReference>
<accession>A0A7J8WSJ3</accession>
<gene>
    <name evidence="1" type="ORF">Goari_018948</name>
</gene>
<reference evidence="1 2" key="1">
    <citation type="journal article" date="2019" name="Genome Biol. Evol.">
        <title>Insights into the evolution of the New World diploid cottons (Gossypium, subgenus Houzingenia) based on genome sequencing.</title>
        <authorList>
            <person name="Grover C.E."/>
            <person name="Arick M.A. 2nd"/>
            <person name="Thrash A."/>
            <person name="Conover J.L."/>
            <person name="Sanders W.S."/>
            <person name="Peterson D.G."/>
            <person name="Frelichowski J.E."/>
            <person name="Scheffler J.A."/>
            <person name="Scheffler B.E."/>
            <person name="Wendel J.F."/>
        </authorList>
    </citation>
    <scope>NUCLEOTIDE SEQUENCE [LARGE SCALE GENOMIC DNA]</scope>
    <source>
        <strain evidence="1">185</strain>
        <tissue evidence="1">Leaf</tissue>
    </source>
</reference>
<evidence type="ECO:0000313" key="1">
    <source>
        <dbReference type="EMBL" id="MBA0677549.1"/>
    </source>
</evidence>
<dbReference type="EMBL" id="JABFAA010000002">
    <property type="protein sequence ID" value="MBA0677549.1"/>
    <property type="molecule type" value="Genomic_DNA"/>
</dbReference>
<keyword evidence="2" id="KW-1185">Reference proteome</keyword>
<dbReference type="AlphaFoldDB" id="A0A7J8WSJ3"/>
<dbReference type="Pfam" id="PF19302">
    <property type="entry name" value="DUF5915"/>
    <property type="match status" value="1"/>
</dbReference>
<dbReference type="PANTHER" id="PTHR42780:SF1">
    <property type="entry name" value="ISOLEUCINE--TRNA LIGASE, CYTOPLASMIC"/>
    <property type="match status" value="1"/>
</dbReference>
<comment type="caution">
    <text evidence="1">The sequence shown here is derived from an EMBL/GenBank/DDBJ whole genome shotgun (WGS) entry which is preliminary data.</text>
</comment>
<evidence type="ECO:0000313" key="2">
    <source>
        <dbReference type="Proteomes" id="UP000593577"/>
    </source>
</evidence>
<sequence>MGAVAKEIKAMSQEDILALTKAGEVTIATHCLKLTEIKLVREFKHPDGMTDKEMDAAGDGDVLVVLDIRPDESLFEAGVAREVVNRIQKSRKKAGLEPTDMVEVYFESLDEDKSVIQQVLNSQENYIKDAIGSPLLSSDIMPLHAGGA</sequence>
<name>A0A7J8WSJ3_GOSAI</name>
<organism evidence="1 2">
    <name type="scientific">Gossypium aridum</name>
    <name type="common">American cotton</name>
    <name type="synonym">Erioxylum aridum</name>
    <dbReference type="NCBI Taxonomy" id="34290"/>
    <lineage>
        <taxon>Eukaryota</taxon>
        <taxon>Viridiplantae</taxon>
        <taxon>Streptophyta</taxon>
        <taxon>Embryophyta</taxon>
        <taxon>Tracheophyta</taxon>
        <taxon>Spermatophyta</taxon>
        <taxon>Magnoliopsida</taxon>
        <taxon>eudicotyledons</taxon>
        <taxon>Gunneridae</taxon>
        <taxon>Pentapetalae</taxon>
        <taxon>rosids</taxon>
        <taxon>malvids</taxon>
        <taxon>Malvales</taxon>
        <taxon>Malvaceae</taxon>
        <taxon>Malvoideae</taxon>
        <taxon>Gossypium</taxon>
    </lineage>
</organism>